<evidence type="ECO:0000313" key="3">
    <source>
        <dbReference type="Proteomes" id="UP000008068"/>
    </source>
</evidence>
<feature type="coiled-coil region" evidence="1">
    <location>
        <begin position="44"/>
        <end position="104"/>
    </location>
</feature>
<accession>G0MDA0</accession>
<dbReference type="EMBL" id="GL379790">
    <property type="protein sequence ID" value="EGT49443.1"/>
    <property type="molecule type" value="Genomic_DNA"/>
</dbReference>
<protein>
    <submittedName>
        <fullName evidence="2">Uncharacterized protein</fullName>
    </submittedName>
</protein>
<dbReference type="AlphaFoldDB" id="G0MDA0"/>
<sequence>MNFNISDLLELAEIKQKYLGWDFQANKKRTEAPLRIRFATIRLIEKLEAAVEELNRIRRLIRKRKLDSIPIHPKKITKLDFELLKEYNSELMDAEEVEEQNVEN</sequence>
<dbReference type="InParanoid" id="G0MDA0"/>
<proteinExistence type="predicted"/>
<evidence type="ECO:0000256" key="1">
    <source>
        <dbReference type="SAM" id="Coils"/>
    </source>
</evidence>
<dbReference type="Proteomes" id="UP000008068">
    <property type="component" value="Unassembled WGS sequence"/>
</dbReference>
<keyword evidence="3" id="KW-1185">Reference proteome</keyword>
<gene>
    <name evidence="2" type="ORF">CAEBREN_13689</name>
</gene>
<dbReference type="HOGENOM" id="CLU_2252413_0_0_1"/>
<name>G0MDA0_CAEBE</name>
<keyword evidence="1" id="KW-0175">Coiled coil</keyword>
<organism evidence="3">
    <name type="scientific">Caenorhabditis brenneri</name>
    <name type="common">Nematode worm</name>
    <dbReference type="NCBI Taxonomy" id="135651"/>
    <lineage>
        <taxon>Eukaryota</taxon>
        <taxon>Metazoa</taxon>
        <taxon>Ecdysozoa</taxon>
        <taxon>Nematoda</taxon>
        <taxon>Chromadorea</taxon>
        <taxon>Rhabditida</taxon>
        <taxon>Rhabditina</taxon>
        <taxon>Rhabditomorpha</taxon>
        <taxon>Rhabditoidea</taxon>
        <taxon>Rhabditidae</taxon>
        <taxon>Peloderinae</taxon>
        <taxon>Caenorhabditis</taxon>
    </lineage>
</organism>
<reference evidence="3" key="1">
    <citation type="submission" date="2011-07" db="EMBL/GenBank/DDBJ databases">
        <authorList>
            <consortium name="Caenorhabditis brenneri Sequencing and Analysis Consortium"/>
            <person name="Wilson R.K."/>
        </authorList>
    </citation>
    <scope>NUCLEOTIDE SEQUENCE [LARGE SCALE GENOMIC DNA]</scope>
    <source>
        <strain evidence="3">PB2801</strain>
    </source>
</reference>
<evidence type="ECO:0000313" key="2">
    <source>
        <dbReference type="EMBL" id="EGT49443.1"/>
    </source>
</evidence>